<accession>A0A432W855</accession>
<gene>
    <name evidence="3" type="ORF">CWE09_06165</name>
</gene>
<dbReference type="OrthoDB" id="7064118at2"/>
<organism evidence="3 4">
    <name type="scientific">Aliidiomarina minuta</name>
    <dbReference type="NCBI Taxonomy" id="880057"/>
    <lineage>
        <taxon>Bacteria</taxon>
        <taxon>Pseudomonadati</taxon>
        <taxon>Pseudomonadota</taxon>
        <taxon>Gammaproteobacteria</taxon>
        <taxon>Alteromonadales</taxon>
        <taxon>Idiomarinaceae</taxon>
        <taxon>Aliidiomarina</taxon>
    </lineage>
</organism>
<evidence type="ECO:0000313" key="4">
    <source>
        <dbReference type="Proteomes" id="UP000288293"/>
    </source>
</evidence>
<dbReference type="Proteomes" id="UP000288293">
    <property type="component" value="Unassembled WGS sequence"/>
</dbReference>
<protein>
    <submittedName>
        <fullName evidence="3">MarR family transcriptional regulator</fullName>
    </submittedName>
</protein>
<comment type="function">
    <text evidence="2">Might take part in the signal recognition particle (SRP) pathway. This is inferred from the conservation of its genetic proximity to ftsY/ffh. May be a regulatory protein.</text>
</comment>
<dbReference type="Gene3D" id="1.10.10.10">
    <property type="entry name" value="Winged helix-like DNA-binding domain superfamily/Winged helix DNA-binding domain"/>
    <property type="match status" value="1"/>
</dbReference>
<dbReference type="InterPro" id="IPR013324">
    <property type="entry name" value="RNA_pol_sigma_r3/r4-like"/>
</dbReference>
<keyword evidence="4" id="KW-1185">Reference proteome</keyword>
<dbReference type="EMBL" id="PIPL01000001">
    <property type="protein sequence ID" value="RUO26297.1"/>
    <property type="molecule type" value="Genomic_DNA"/>
</dbReference>
<comment type="similarity">
    <text evidence="1">Belongs to the UPF0122 family.</text>
</comment>
<dbReference type="RefSeq" id="WP_126803109.1">
    <property type="nucleotide sequence ID" value="NZ_PIPL01000001.1"/>
</dbReference>
<dbReference type="AlphaFoldDB" id="A0A432W855"/>
<dbReference type="InterPro" id="IPR007394">
    <property type="entry name" value="UPF0122"/>
</dbReference>
<evidence type="ECO:0000313" key="3">
    <source>
        <dbReference type="EMBL" id="RUO26297.1"/>
    </source>
</evidence>
<name>A0A432W855_9GAMM</name>
<dbReference type="SUPFAM" id="SSF88659">
    <property type="entry name" value="Sigma3 and sigma4 domains of RNA polymerase sigma factors"/>
    <property type="match status" value="1"/>
</dbReference>
<reference evidence="3 4" key="1">
    <citation type="journal article" date="2011" name="Front. Microbiol.">
        <title>Genomic signatures of strain selection and enhancement in Bacillus atrophaeus var. globigii, a historical biowarfare simulant.</title>
        <authorList>
            <person name="Gibbons H.S."/>
            <person name="Broomall S.M."/>
            <person name="McNew L.A."/>
            <person name="Daligault H."/>
            <person name="Chapman C."/>
            <person name="Bruce D."/>
            <person name="Karavis M."/>
            <person name="Krepps M."/>
            <person name="McGregor P.A."/>
            <person name="Hong C."/>
            <person name="Park K.H."/>
            <person name="Akmal A."/>
            <person name="Feldman A."/>
            <person name="Lin J.S."/>
            <person name="Chang W.E."/>
            <person name="Higgs B.W."/>
            <person name="Demirev P."/>
            <person name="Lindquist J."/>
            <person name="Liem A."/>
            <person name="Fochler E."/>
            <person name="Read T.D."/>
            <person name="Tapia R."/>
            <person name="Johnson S."/>
            <person name="Bishop-Lilly K.A."/>
            <person name="Detter C."/>
            <person name="Han C."/>
            <person name="Sozhamannan S."/>
            <person name="Rosenzweig C.N."/>
            <person name="Skowronski E.W."/>
        </authorList>
    </citation>
    <scope>NUCLEOTIDE SEQUENCE [LARGE SCALE GENOMIC DNA]</scope>
    <source>
        <strain evidence="3 4">MLST1</strain>
    </source>
</reference>
<dbReference type="Pfam" id="PF04297">
    <property type="entry name" value="UPF0122"/>
    <property type="match status" value="1"/>
</dbReference>
<sequence length="209" mass="23657">MIAVLTGDLVHSSKMSRHTLTSSQHELNRMIEFLSERYQAQGELYRGDSFQIILPQPAHAARSAILLICALKTNARLDHPVDTTLSIGIGGYKFLDDQLSLSQGQAFELSGRGLDNSERGALSLHCADDTQQKYLQLLTQFVSFQLSGITRKQAEVLYLYVTMEFPEHQLIADELKVSRQNVTKHLKRCGAELIRDYILLFEQHLEELP</sequence>
<comment type="caution">
    <text evidence="3">The sequence shown here is derived from an EMBL/GenBank/DDBJ whole genome shotgun (WGS) entry which is preliminary data.</text>
</comment>
<dbReference type="InterPro" id="IPR036388">
    <property type="entry name" value="WH-like_DNA-bd_sf"/>
</dbReference>
<evidence type="ECO:0000256" key="2">
    <source>
        <dbReference type="ARBA" id="ARBA00024764"/>
    </source>
</evidence>
<evidence type="ECO:0000256" key="1">
    <source>
        <dbReference type="ARBA" id="ARBA00008720"/>
    </source>
</evidence>
<proteinExistence type="inferred from homology"/>